<evidence type="ECO:0000256" key="5">
    <source>
        <dbReference type="ARBA" id="ARBA00022679"/>
    </source>
</evidence>
<evidence type="ECO:0000256" key="10">
    <source>
        <dbReference type="ARBA" id="ARBA00048540"/>
    </source>
</evidence>
<keyword evidence="8" id="KW-0460">Magnesium</keyword>
<evidence type="ECO:0000256" key="7">
    <source>
        <dbReference type="ARBA" id="ARBA00022827"/>
    </source>
</evidence>
<gene>
    <name evidence="11" type="ORF">C8E83_2520</name>
</gene>
<dbReference type="InterPro" id="IPR003374">
    <property type="entry name" value="ApbE-like_sf"/>
</dbReference>
<comment type="cofactor">
    <cofactor evidence="1">
        <name>Mg(2+)</name>
        <dbReference type="ChEBI" id="CHEBI:18420"/>
    </cofactor>
</comment>
<dbReference type="SUPFAM" id="SSF143631">
    <property type="entry name" value="ApbE-like"/>
    <property type="match status" value="1"/>
</dbReference>
<evidence type="ECO:0000256" key="4">
    <source>
        <dbReference type="ARBA" id="ARBA00022630"/>
    </source>
</evidence>
<dbReference type="InterPro" id="IPR024932">
    <property type="entry name" value="ApbE"/>
</dbReference>
<dbReference type="PANTHER" id="PTHR30040">
    <property type="entry name" value="THIAMINE BIOSYNTHESIS LIPOPROTEIN APBE"/>
    <property type="match status" value="1"/>
</dbReference>
<dbReference type="EMBL" id="RBKS01000001">
    <property type="protein sequence ID" value="RKR75374.1"/>
    <property type="molecule type" value="Genomic_DNA"/>
</dbReference>
<dbReference type="Gene3D" id="3.10.520.10">
    <property type="entry name" value="ApbE-like domains"/>
    <property type="match status" value="2"/>
</dbReference>
<evidence type="ECO:0000313" key="12">
    <source>
        <dbReference type="Proteomes" id="UP000280008"/>
    </source>
</evidence>
<dbReference type="EC" id="2.7.1.180" evidence="2"/>
<keyword evidence="5" id="KW-0808">Transferase</keyword>
<evidence type="ECO:0000256" key="6">
    <source>
        <dbReference type="ARBA" id="ARBA00022723"/>
    </source>
</evidence>
<dbReference type="GO" id="GO:0046872">
    <property type="term" value="F:metal ion binding"/>
    <property type="evidence" value="ECO:0007669"/>
    <property type="project" value="UniProtKB-KW"/>
</dbReference>
<name>A0A495IHF0_9MICO</name>
<organism evidence="11 12">
    <name type="scientific">Frondihabitans australicus</name>
    <dbReference type="NCBI Taxonomy" id="386892"/>
    <lineage>
        <taxon>Bacteria</taxon>
        <taxon>Bacillati</taxon>
        <taxon>Actinomycetota</taxon>
        <taxon>Actinomycetes</taxon>
        <taxon>Micrococcales</taxon>
        <taxon>Microbacteriaceae</taxon>
        <taxon>Frondihabitans</taxon>
    </lineage>
</organism>
<dbReference type="AlphaFoldDB" id="A0A495IHF0"/>
<proteinExistence type="predicted"/>
<evidence type="ECO:0000256" key="2">
    <source>
        <dbReference type="ARBA" id="ARBA00011955"/>
    </source>
</evidence>
<dbReference type="Proteomes" id="UP000280008">
    <property type="component" value="Unassembled WGS sequence"/>
</dbReference>
<comment type="caution">
    <text evidence="11">The sequence shown here is derived from an EMBL/GenBank/DDBJ whole genome shotgun (WGS) entry which is preliminary data.</text>
</comment>
<comment type="catalytic activity">
    <reaction evidence="10">
        <text>L-threonyl-[protein] + FAD = FMN-L-threonyl-[protein] + AMP + H(+)</text>
        <dbReference type="Rhea" id="RHEA:36847"/>
        <dbReference type="Rhea" id="RHEA-COMP:11060"/>
        <dbReference type="Rhea" id="RHEA-COMP:11061"/>
        <dbReference type="ChEBI" id="CHEBI:15378"/>
        <dbReference type="ChEBI" id="CHEBI:30013"/>
        <dbReference type="ChEBI" id="CHEBI:57692"/>
        <dbReference type="ChEBI" id="CHEBI:74257"/>
        <dbReference type="ChEBI" id="CHEBI:456215"/>
        <dbReference type="EC" id="2.7.1.180"/>
    </reaction>
</comment>
<reference evidence="11 12" key="1">
    <citation type="submission" date="2018-10" db="EMBL/GenBank/DDBJ databases">
        <title>Sequencing the genomes of 1000 actinobacteria strains.</title>
        <authorList>
            <person name="Klenk H.-P."/>
        </authorList>
    </citation>
    <scope>NUCLEOTIDE SEQUENCE [LARGE SCALE GENOMIC DNA]</scope>
    <source>
        <strain evidence="11 12">DSM 17894</strain>
    </source>
</reference>
<dbReference type="Pfam" id="PF02424">
    <property type="entry name" value="ApbE"/>
    <property type="match status" value="2"/>
</dbReference>
<keyword evidence="6" id="KW-0479">Metal-binding</keyword>
<keyword evidence="12" id="KW-1185">Reference proteome</keyword>
<keyword evidence="11" id="KW-0449">Lipoprotein</keyword>
<evidence type="ECO:0000256" key="9">
    <source>
        <dbReference type="ARBA" id="ARBA00031306"/>
    </source>
</evidence>
<dbReference type="RefSeq" id="WP_245981657.1">
    <property type="nucleotide sequence ID" value="NZ_RBKS01000001.1"/>
</dbReference>
<keyword evidence="7" id="KW-0274">FAD</keyword>
<sequence>MTDAATHVFATMGTTVSIRFANGGPERQALERVEQVFASFDREFSLYDPMSPLSAVARGELTLAESGDRVLDAYATAIDWRNATAGAFTPHRPDGVVDLSGVVKALAIAEAGVELDRLSGSWLLNVGGDVLARGSTAKGQPWRVGIVDPEHRDRLAGVAELTGARRALATSGVAERGEHVWRHGDDSLVQVTIAADDIVTADVLATAILSGGLSELDRLTAAHAVDVLVFDREGEARATPGAREWVSPDPATRP</sequence>
<dbReference type="PANTHER" id="PTHR30040:SF2">
    <property type="entry name" value="FAD:PROTEIN FMN TRANSFERASE"/>
    <property type="match status" value="1"/>
</dbReference>
<protein>
    <recommendedName>
        <fullName evidence="3">FAD:protein FMN transferase</fullName>
        <ecNumber evidence="2">2.7.1.180</ecNumber>
    </recommendedName>
    <alternativeName>
        <fullName evidence="9">Flavin transferase</fullName>
    </alternativeName>
</protein>
<evidence type="ECO:0000256" key="3">
    <source>
        <dbReference type="ARBA" id="ARBA00016337"/>
    </source>
</evidence>
<evidence type="ECO:0000256" key="8">
    <source>
        <dbReference type="ARBA" id="ARBA00022842"/>
    </source>
</evidence>
<evidence type="ECO:0000313" key="11">
    <source>
        <dbReference type="EMBL" id="RKR75374.1"/>
    </source>
</evidence>
<dbReference type="GO" id="GO:0016740">
    <property type="term" value="F:transferase activity"/>
    <property type="evidence" value="ECO:0007669"/>
    <property type="project" value="UniProtKB-KW"/>
</dbReference>
<keyword evidence="4" id="KW-0285">Flavoprotein</keyword>
<evidence type="ECO:0000256" key="1">
    <source>
        <dbReference type="ARBA" id="ARBA00001946"/>
    </source>
</evidence>
<accession>A0A495IHF0</accession>